<dbReference type="RefSeq" id="WP_377096573.1">
    <property type="nucleotide sequence ID" value="NZ_JBHSJM010000001.1"/>
</dbReference>
<keyword evidence="9" id="KW-0464">Manganese</keyword>
<evidence type="ECO:0000256" key="5">
    <source>
        <dbReference type="ARBA" id="ARBA00022670"/>
    </source>
</evidence>
<sequence length="429" mass="49160">MRYEPVPNSLFSRNRERLRELLKPNSIVVLHSNDVMPTNADGVHPFKQNSDLIHLTGIDQEESILVLYPDAQKEEMREILFVRETNDHIAIWEGHKLTKKQATVLSGISNVQWTNNFYTILHTLVQQADTIYLSTNEHLRSDTSVETRNDRFIKKCKTSYPLHHYERLAPLMHQLRVVKQDEEIEVMQKACEITESGFRRALDMIAPGVGEWEVEAEFIHEFIKNKSRGFAYTPIIGGGSSNCVLHYLENNQVLKDGDLVLMDVAAEYGNWNSDMTRTVPVNGKFTPRQRAVYDAVLRVMRQACKILRPGITLADYQNHVLEMMEHELIELGLFTEKEAKQQGANKPLVRKYFMHGTSHHIGLDVHDVAPPNSPIQVGNVLTIEPGIYIPEENIGIRLENDFVIGEIENFDLMRNIPIEAEEIEALMAK</sequence>
<comment type="catalytic activity">
    <reaction evidence="1">
        <text>Release of any N-terminal amino acid, including proline, that is linked to proline, even from a dipeptide or tripeptide.</text>
        <dbReference type="EC" id="3.4.11.9"/>
    </reaction>
</comment>
<evidence type="ECO:0000256" key="6">
    <source>
        <dbReference type="ARBA" id="ARBA00022723"/>
    </source>
</evidence>
<evidence type="ECO:0000256" key="2">
    <source>
        <dbReference type="ARBA" id="ARBA00001936"/>
    </source>
</evidence>
<dbReference type="InterPro" id="IPR000994">
    <property type="entry name" value="Pept_M24"/>
</dbReference>
<keyword evidence="13" id="KW-1185">Reference proteome</keyword>
<reference evidence="13" key="1">
    <citation type="journal article" date="2019" name="Int. J. Syst. Evol. Microbiol.">
        <title>The Global Catalogue of Microorganisms (GCM) 10K type strain sequencing project: providing services to taxonomists for standard genome sequencing and annotation.</title>
        <authorList>
            <consortium name="The Broad Institute Genomics Platform"/>
            <consortium name="The Broad Institute Genome Sequencing Center for Infectious Disease"/>
            <person name="Wu L."/>
            <person name="Ma J."/>
        </authorList>
    </citation>
    <scope>NUCLEOTIDE SEQUENCE [LARGE SCALE GENOMIC DNA]</scope>
    <source>
        <strain evidence="13">JCM 16545</strain>
    </source>
</reference>
<evidence type="ECO:0000259" key="11">
    <source>
        <dbReference type="SMART" id="SM01011"/>
    </source>
</evidence>
<dbReference type="InterPro" id="IPR001131">
    <property type="entry name" value="Peptidase_M24B_aminopep-P_CS"/>
</dbReference>
<dbReference type="SMART" id="SM01011">
    <property type="entry name" value="AMP_N"/>
    <property type="match status" value="1"/>
</dbReference>
<gene>
    <name evidence="12" type="ORF">ACFSQZ_12380</name>
</gene>
<evidence type="ECO:0000256" key="10">
    <source>
        <dbReference type="RuleBase" id="RU000590"/>
    </source>
</evidence>
<name>A0ABW5E4C1_9BACT</name>
<dbReference type="Pfam" id="PF05195">
    <property type="entry name" value="AMP_N"/>
    <property type="match status" value="1"/>
</dbReference>
<dbReference type="EMBL" id="JBHUJC010000041">
    <property type="protein sequence ID" value="MFD2277269.1"/>
    <property type="molecule type" value="Genomic_DNA"/>
</dbReference>
<dbReference type="Pfam" id="PF00557">
    <property type="entry name" value="Peptidase_M24"/>
    <property type="match status" value="1"/>
</dbReference>
<dbReference type="GO" id="GO:0004177">
    <property type="term" value="F:aminopeptidase activity"/>
    <property type="evidence" value="ECO:0007669"/>
    <property type="project" value="UniProtKB-KW"/>
</dbReference>
<dbReference type="Gene3D" id="3.40.350.10">
    <property type="entry name" value="Creatinase/prolidase N-terminal domain"/>
    <property type="match status" value="1"/>
</dbReference>
<dbReference type="Proteomes" id="UP001597297">
    <property type="component" value="Unassembled WGS sequence"/>
</dbReference>
<accession>A0ABW5E4C1</accession>
<keyword evidence="5" id="KW-0645">Protease</keyword>
<dbReference type="PANTHER" id="PTHR43226:SF4">
    <property type="entry name" value="XAA-PRO AMINOPEPTIDASE 3"/>
    <property type="match status" value="1"/>
</dbReference>
<protein>
    <recommendedName>
        <fullName evidence="4">Xaa-Pro aminopeptidase</fullName>
        <ecNumber evidence="4">3.4.11.9</ecNumber>
    </recommendedName>
</protein>
<dbReference type="SUPFAM" id="SSF53092">
    <property type="entry name" value="Creatinase/prolidase N-terminal domain"/>
    <property type="match status" value="1"/>
</dbReference>
<evidence type="ECO:0000256" key="4">
    <source>
        <dbReference type="ARBA" id="ARBA00012574"/>
    </source>
</evidence>
<dbReference type="PROSITE" id="PS00491">
    <property type="entry name" value="PROLINE_PEPTIDASE"/>
    <property type="match status" value="1"/>
</dbReference>
<evidence type="ECO:0000256" key="3">
    <source>
        <dbReference type="ARBA" id="ARBA00008766"/>
    </source>
</evidence>
<feature type="domain" description="Aminopeptidase P N-terminal" evidence="11">
    <location>
        <begin position="6"/>
        <end position="142"/>
    </location>
</feature>
<dbReference type="EC" id="3.4.11.9" evidence="4"/>
<comment type="similarity">
    <text evidence="3 10">Belongs to the peptidase M24B family.</text>
</comment>
<keyword evidence="12" id="KW-0031">Aminopeptidase</keyword>
<dbReference type="InterPro" id="IPR036005">
    <property type="entry name" value="Creatinase/aminopeptidase-like"/>
</dbReference>
<dbReference type="InterPro" id="IPR029149">
    <property type="entry name" value="Creatin/AminoP/Spt16_N"/>
</dbReference>
<evidence type="ECO:0000256" key="8">
    <source>
        <dbReference type="ARBA" id="ARBA00023049"/>
    </source>
</evidence>
<comment type="caution">
    <text evidence="12">The sequence shown here is derived from an EMBL/GenBank/DDBJ whole genome shotgun (WGS) entry which is preliminary data.</text>
</comment>
<evidence type="ECO:0000313" key="12">
    <source>
        <dbReference type="EMBL" id="MFD2277269.1"/>
    </source>
</evidence>
<organism evidence="12 13">
    <name type="scientific">Rubritalea spongiae</name>
    <dbReference type="NCBI Taxonomy" id="430797"/>
    <lineage>
        <taxon>Bacteria</taxon>
        <taxon>Pseudomonadati</taxon>
        <taxon>Verrucomicrobiota</taxon>
        <taxon>Verrucomicrobiia</taxon>
        <taxon>Verrucomicrobiales</taxon>
        <taxon>Rubritaleaceae</taxon>
        <taxon>Rubritalea</taxon>
    </lineage>
</organism>
<evidence type="ECO:0000313" key="13">
    <source>
        <dbReference type="Proteomes" id="UP001597297"/>
    </source>
</evidence>
<proteinExistence type="inferred from homology"/>
<keyword evidence="8" id="KW-0482">Metalloprotease</keyword>
<dbReference type="InterPro" id="IPR052433">
    <property type="entry name" value="X-Pro_dipept-like"/>
</dbReference>
<evidence type="ECO:0000256" key="7">
    <source>
        <dbReference type="ARBA" id="ARBA00022801"/>
    </source>
</evidence>
<keyword evidence="6 10" id="KW-0479">Metal-binding</keyword>
<keyword evidence="7" id="KW-0378">Hydrolase</keyword>
<evidence type="ECO:0000256" key="9">
    <source>
        <dbReference type="ARBA" id="ARBA00023211"/>
    </source>
</evidence>
<dbReference type="Gene3D" id="3.90.230.10">
    <property type="entry name" value="Creatinase/methionine aminopeptidase superfamily"/>
    <property type="match status" value="1"/>
</dbReference>
<evidence type="ECO:0000256" key="1">
    <source>
        <dbReference type="ARBA" id="ARBA00001424"/>
    </source>
</evidence>
<comment type="cofactor">
    <cofactor evidence="2">
        <name>Mn(2+)</name>
        <dbReference type="ChEBI" id="CHEBI:29035"/>
    </cofactor>
</comment>
<dbReference type="SUPFAM" id="SSF55920">
    <property type="entry name" value="Creatinase/aminopeptidase"/>
    <property type="match status" value="1"/>
</dbReference>
<dbReference type="PANTHER" id="PTHR43226">
    <property type="entry name" value="XAA-PRO AMINOPEPTIDASE 3"/>
    <property type="match status" value="1"/>
</dbReference>
<dbReference type="InterPro" id="IPR007865">
    <property type="entry name" value="Aminopep_P_N"/>
</dbReference>